<feature type="domain" description="SusD-like N-terminal" evidence="7">
    <location>
        <begin position="22"/>
        <end position="218"/>
    </location>
</feature>
<dbReference type="CDD" id="cd08977">
    <property type="entry name" value="SusD"/>
    <property type="match status" value="1"/>
</dbReference>
<evidence type="ECO:0000256" key="2">
    <source>
        <dbReference type="ARBA" id="ARBA00006275"/>
    </source>
</evidence>
<evidence type="ECO:0000259" key="7">
    <source>
        <dbReference type="Pfam" id="PF14322"/>
    </source>
</evidence>
<comment type="similarity">
    <text evidence="2">Belongs to the SusD family.</text>
</comment>
<accession>A0A6N8KZL0</accession>
<evidence type="ECO:0000256" key="3">
    <source>
        <dbReference type="ARBA" id="ARBA00022729"/>
    </source>
</evidence>
<gene>
    <name evidence="8" type="ORF">GQF63_10865</name>
</gene>
<dbReference type="AlphaFoldDB" id="A0A6N8KZL0"/>
<dbReference type="Pfam" id="PF14322">
    <property type="entry name" value="SusD-like_3"/>
    <property type="match status" value="1"/>
</dbReference>
<feature type="domain" description="RagB/SusD" evidence="6">
    <location>
        <begin position="270"/>
        <end position="534"/>
    </location>
</feature>
<dbReference type="InterPro" id="IPR012944">
    <property type="entry name" value="SusD_RagB_dom"/>
</dbReference>
<evidence type="ECO:0000313" key="8">
    <source>
        <dbReference type="EMBL" id="MVZ62526.1"/>
    </source>
</evidence>
<dbReference type="OrthoDB" id="5694214at2"/>
<dbReference type="SUPFAM" id="SSF48452">
    <property type="entry name" value="TPR-like"/>
    <property type="match status" value="1"/>
</dbReference>
<dbReference type="RefSeq" id="WP_160369255.1">
    <property type="nucleotide sequence ID" value="NZ_WSQA01000007.1"/>
</dbReference>
<evidence type="ECO:0000259" key="6">
    <source>
        <dbReference type="Pfam" id="PF07980"/>
    </source>
</evidence>
<keyword evidence="4" id="KW-0472">Membrane</keyword>
<organism evidence="8 9">
    <name type="scientific">Sphingobacterium humi</name>
    <dbReference type="NCBI Taxonomy" id="1796905"/>
    <lineage>
        <taxon>Bacteria</taxon>
        <taxon>Pseudomonadati</taxon>
        <taxon>Bacteroidota</taxon>
        <taxon>Sphingobacteriia</taxon>
        <taxon>Sphingobacteriales</taxon>
        <taxon>Sphingobacteriaceae</taxon>
        <taxon>Sphingobacterium</taxon>
    </lineage>
</organism>
<dbReference type="Gene3D" id="1.25.40.390">
    <property type="match status" value="1"/>
</dbReference>
<evidence type="ECO:0000256" key="5">
    <source>
        <dbReference type="ARBA" id="ARBA00023237"/>
    </source>
</evidence>
<dbReference type="InterPro" id="IPR011990">
    <property type="entry name" value="TPR-like_helical_dom_sf"/>
</dbReference>
<reference evidence="8 9" key="1">
    <citation type="submission" date="2019-12" db="EMBL/GenBank/DDBJ databases">
        <authorList>
            <person name="Dong K."/>
        </authorList>
    </citation>
    <scope>NUCLEOTIDE SEQUENCE [LARGE SCALE GENOMIC DNA]</scope>
    <source>
        <strain evidence="8 9">JCM 31225</strain>
    </source>
</reference>
<keyword evidence="3" id="KW-0732">Signal</keyword>
<keyword evidence="5" id="KW-0998">Cell outer membrane</keyword>
<sequence length="534" mass="61140">MKNRIIYLLIGLISMMNASCNKFLDKGPYDLSPEGYYETEKELTAGLAAVYDRLANVYGSIWLYRLGMEGDEGYYARNNLPQGPQNFNYSASHNDIASIWRTLYEGVFRANLLIENIDRNTTINADFRNQVRGEAHALRGYFYFLLVQQYGGVPLILQATKDSNENMDIPRASAKEVYDQVLLDFNTAEPLVANITSIKHGGRISKSAVRGMLARVCLNMAGEPLKDLSKFAEARDWAAKLIDDAESGHQLNPDFTEVFKNYARDQYDIKESIWEVEYWGNRTDTYTETGFVGFANGPITSNALTGNGFGGVKVTAKLYFKYQEGDERRDWTIANFNYVNSGPEGNKVMIASVLEPAIYNREVAKWRREYETLKPKATGQTPQNFPLLRFSDVLLMYAEADFYAQNQNVTTKALEYVNMVRRRAFGKYKPEAIDIHAFDLPASIEPSEFELQIRDERMRELAFEEMRKADLIRWGVFIQEMKAVSDRMDVVVPNTSNLYAKERFLNAQQERHLIWPIPAIEMTMNKAMVQNPGW</sequence>
<dbReference type="EMBL" id="WSQA01000007">
    <property type="protein sequence ID" value="MVZ62526.1"/>
    <property type="molecule type" value="Genomic_DNA"/>
</dbReference>
<comment type="caution">
    <text evidence="8">The sequence shown here is derived from an EMBL/GenBank/DDBJ whole genome shotgun (WGS) entry which is preliminary data.</text>
</comment>
<dbReference type="GO" id="GO:0009279">
    <property type="term" value="C:cell outer membrane"/>
    <property type="evidence" value="ECO:0007669"/>
    <property type="project" value="UniProtKB-SubCell"/>
</dbReference>
<evidence type="ECO:0000313" key="9">
    <source>
        <dbReference type="Proteomes" id="UP000435036"/>
    </source>
</evidence>
<protein>
    <submittedName>
        <fullName evidence="8">RagB/SusD family nutrient uptake outer membrane protein</fullName>
    </submittedName>
</protein>
<dbReference type="Pfam" id="PF07980">
    <property type="entry name" value="SusD_RagB"/>
    <property type="match status" value="1"/>
</dbReference>
<proteinExistence type="inferred from homology"/>
<comment type="subcellular location">
    <subcellularLocation>
        <location evidence="1">Cell outer membrane</location>
    </subcellularLocation>
</comment>
<evidence type="ECO:0000256" key="4">
    <source>
        <dbReference type="ARBA" id="ARBA00023136"/>
    </source>
</evidence>
<dbReference type="InterPro" id="IPR033985">
    <property type="entry name" value="SusD-like_N"/>
</dbReference>
<evidence type="ECO:0000256" key="1">
    <source>
        <dbReference type="ARBA" id="ARBA00004442"/>
    </source>
</evidence>
<keyword evidence="9" id="KW-1185">Reference proteome</keyword>
<name>A0A6N8KZL0_9SPHI</name>
<dbReference type="Proteomes" id="UP000435036">
    <property type="component" value="Unassembled WGS sequence"/>
</dbReference>